<dbReference type="Proteomes" id="UP001165283">
    <property type="component" value="Unassembled WGS sequence"/>
</dbReference>
<evidence type="ECO:0000313" key="5">
    <source>
        <dbReference type="EMBL" id="MCO1659933.1"/>
    </source>
</evidence>
<dbReference type="InterPro" id="IPR007721">
    <property type="entry name" value="RbsD_FucU"/>
</dbReference>
<evidence type="ECO:0000256" key="4">
    <source>
        <dbReference type="SAM" id="MobiDB-lite"/>
    </source>
</evidence>
<dbReference type="PANTHER" id="PTHR31690">
    <property type="entry name" value="FUCOSE MUTAROTASE"/>
    <property type="match status" value="1"/>
</dbReference>
<reference evidence="5" key="1">
    <citation type="submission" date="2021-04" db="EMBL/GenBank/DDBJ databases">
        <title>Pseudonocardia sp. nov., isolated from sandy soil of mangrove forest.</title>
        <authorList>
            <person name="Zan Z."/>
            <person name="Huang R."/>
            <person name="Liu W."/>
        </authorList>
    </citation>
    <scope>NUCLEOTIDE SEQUENCE</scope>
    <source>
        <strain evidence="5">S2-4</strain>
    </source>
</reference>
<dbReference type="Pfam" id="PF05025">
    <property type="entry name" value="RbsD_FucU"/>
    <property type="match status" value="1"/>
</dbReference>
<evidence type="ECO:0000256" key="1">
    <source>
        <dbReference type="ARBA" id="ARBA00000223"/>
    </source>
</evidence>
<dbReference type="RefSeq" id="WP_252445067.1">
    <property type="nucleotide sequence ID" value="NZ_JAGSOV010000073.1"/>
</dbReference>
<keyword evidence="2" id="KW-0413">Isomerase</keyword>
<organism evidence="5 6">
    <name type="scientific">Pseudonocardia humida</name>
    <dbReference type="NCBI Taxonomy" id="2800819"/>
    <lineage>
        <taxon>Bacteria</taxon>
        <taxon>Bacillati</taxon>
        <taxon>Actinomycetota</taxon>
        <taxon>Actinomycetes</taxon>
        <taxon>Pseudonocardiales</taxon>
        <taxon>Pseudonocardiaceae</taxon>
        <taxon>Pseudonocardia</taxon>
    </lineage>
</organism>
<dbReference type="EMBL" id="JAGSOV010000073">
    <property type="protein sequence ID" value="MCO1659933.1"/>
    <property type="molecule type" value="Genomic_DNA"/>
</dbReference>
<keyword evidence="6" id="KW-1185">Reference proteome</keyword>
<accession>A0ABT1AAB0</accession>
<dbReference type="Gene3D" id="3.40.1650.10">
    <property type="entry name" value="RbsD-like domain"/>
    <property type="match status" value="1"/>
</dbReference>
<comment type="caution">
    <text evidence="5">The sequence shown here is derived from an EMBL/GenBank/DDBJ whole genome shotgun (WGS) entry which is preliminary data.</text>
</comment>
<gene>
    <name evidence="5" type="ORF">KDL28_33220</name>
</gene>
<dbReference type="SUPFAM" id="SSF102546">
    <property type="entry name" value="RbsD-like"/>
    <property type="match status" value="1"/>
</dbReference>
<proteinExistence type="predicted"/>
<protein>
    <recommendedName>
        <fullName evidence="7">D-ribose pyranase</fullName>
    </recommendedName>
</protein>
<evidence type="ECO:0008006" key="7">
    <source>
        <dbReference type="Google" id="ProtNLM"/>
    </source>
</evidence>
<evidence type="ECO:0000313" key="6">
    <source>
        <dbReference type="Proteomes" id="UP001165283"/>
    </source>
</evidence>
<sequence>MPGGARCHGTGSRPVLRKASDTRPARAGVGRVPTENRSPRMIKSPDPRLPSDVLFLLWAMGHGDEVAVVDPSYFTDADGDEHVAGTVVRMDGVDVAQAMRAVLSGLQLDTTFVAHPVRQIRRGGSRPRHRLRRAVQVEVDEALGFSCPITAVAEPEFRAQVQNCYALIVTGDARRRGAFIVRKGLDVTPDSVLLPPGGRGR</sequence>
<dbReference type="InterPro" id="IPR023750">
    <property type="entry name" value="RbsD-like_sf"/>
</dbReference>
<evidence type="ECO:0000256" key="2">
    <source>
        <dbReference type="ARBA" id="ARBA00023235"/>
    </source>
</evidence>
<comment type="catalytic activity">
    <reaction evidence="3">
        <text>alpha-L-fucose = beta-L-fucose</text>
        <dbReference type="Rhea" id="RHEA:25580"/>
        <dbReference type="ChEBI" id="CHEBI:42548"/>
        <dbReference type="ChEBI" id="CHEBI:42589"/>
        <dbReference type="EC" id="5.1.3.29"/>
    </reaction>
</comment>
<dbReference type="PANTHER" id="PTHR31690:SF4">
    <property type="entry name" value="FUCOSE MUTAROTASE"/>
    <property type="match status" value="1"/>
</dbReference>
<dbReference type="InterPro" id="IPR050443">
    <property type="entry name" value="RbsD/FucU_mutarotase"/>
</dbReference>
<comment type="catalytic activity">
    <reaction evidence="1">
        <text>beta-D-ribopyranose = beta-D-ribofuranose</text>
        <dbReference type="Rhea" id="RHEA:25432"/>
        <dbReference type="ChEBI" id="CHEBI:27476"/>
        <dbReference type="ChEBI" id="CHEBI:47002"/>
        <dbReference type="EC" id="5.4.99.62"/>
    </reaction>
</comment>
<feature type="region of interest" description="Disordered" evidence="4">
    <location>
        <begin position="1"/>
        <end position="45"/>
    </location>
</feature>
<name>A0ABT1AAB0_9PSEU</name>
<evidence type="ECO:0000256" key="3">
    <source>
        <dbReference type="ARBA" id="ARBA00036324"/>
    </source>
</evidence>